<dbReference type="Proteomes" id="UP000286990">
    <property type="component" value="Unassembled WGS sequence"/>
</dbReference>
<reference evidence="2" key="2">
    <citation type="submission" date="2018-12" db="EMBL/GenBank/DDBJ databases">
        <title>Maribacter lutimaris sp. nov., isolated from marine sediment.</title>
        <authorList>
            <person name="Kim K.K."/>
        </authorList>
    </citation>
    <scope>NUCLEOTIDE SEQUENCE [LARGE SCALE GENOMIC DNA]</scope>
    <source>
        <strain evidence="2">PoM-212</strain>
    </source>
</reference>
<name>A0A3R8RLU3_9FLAO</name>
<evidence type="ECO:0000313" key="2">
    <source>
        <dbReference type="Proteomes" id="UP000286990"/>
    </source>
</evidence>
<dbReference type="AlphaFoldDB" id="A0A3R8RLU3"/>
<protein>
    <submittedName>
        <fullName evidence="1">Uncharacterized protein</fullName>
    </submittedName>
</protein>
<keyword evidence="2" id="KW-1185">Reference proteome</keyword>
<reference evidence="2" key="1">
    <citation type="submission" date="2018-08" db="EMBL/GenBank/DDBJ databases">
        <authorList>
            <person name="Khan S.A."/>
            <person name="J S.E."/>
        </authorList>
    </citation>
    <scope>NUCLEOTIDE SEQUENCE [LARGE SCALE GENOMIC DNA]</scope>
    <source>
        <strain evidence="2">PoM-212</strain>
    </source>
</reference>
<organism evidence="1 2">
    <name type="scientific">Maribacter algicola</name>
    <dbReference type="NCBI Taxonomy" id="2498892"/>
    <lineage>
        <taxon>Bacteria</taxon>
        <taxon>Pseudomonadati</taxon>
        <taxon>Bacteroidota</taxon>
        <taxon>Flavobacteriia</taxon>
        <taxon>Flavobacteriales</taxon>
        <taxon>Flavobacteriaceae</taxon>
        <taxon>Maribacter</taxon>
    </lineage>
</organism>
<evidence type="ECO:0000313" key="1">
    <source>
        <dbReference type="EMBL" id="RRQ48422.1"/>
    </source>
</evidence>
<sequence length="145" mass="16672">MFVMKKYFVVKTVLIALIAVFFSFDVSGQTLYALKINGKIRSEAVDITAKYQPRLVMGMDQALEFQGTVAKFLVKRKAIEEDETLSPMAKYELLKQLSSKETMAMADVLESYRFQEYMRIKPQIQPILEPTREQEDIWAATSEAN</sequence>
<dbReference type="EMBL" id="QUSX01000002">
    <property type="protein sequence ID" value="RRQ48422.1"/>
    <property type="molecule type" value="Genomic_DNA"/>
</dbReference>
<gene>
    <name evidence="1" type="ORF">DZC72_11990</name>
</gene>
<accession>A0A3R8RLU3</accession>
<proteinExistence type="predicted"/>
<comment type="caution">
    <text evidence="1">The sequence shown here is derived from an EMBL/GenBank/DDBJ whole genome shotgun (WGS) entry which is preliminary data.</text>
</comment>